<sequence length="191" mass="20950">MTLTFDDSHYDALILWAFDPPPVGRPGPLVTTARIIAPDQPPEVLVDGRPCPVIGTTRSGWLSTAGLGWCCFCGDRDTLATIGKACTPVRSQLMADRKRFNAALHRYASQPETGFCAGLPVFNLGGGREAIRPEDIEVPEVKDAFQGFLDDLGPDLEGRLVGDLRVTAMPDGYADSTLWWWFAREWKGKGR</sequence>
<dbReference type="RefSeq" id="WP_128210602.1">
    <property type="nucleotide sequence ID" value="NZ_JBHRSO010000056.1"/>
</dbReference>
<evidence type="ECO:0000313" key="2">
    <source>
        <dbReference type="Proteomes" id="UP000284476"/>
    </source>
</evidence>
<accession>A0A443J6A6</accession>
<reference evidence="1 2" key="1">
    <citation type="submission" date="2019-01" db="EMBL/GenBank/DDBJ databases">
        <title>Sinorhodobacter populi sp. nov. isolated from the symptomatic bark tissue of Populus euramericana canker.</title>
        <authorList>
            <person name="Xu G."/>
        </authorList>
    </citation>
    <scope>NUCLEOTIDE SEQUENCE [LARGE SCALE GENOMIC DNA]</scope>
    <source>
        <strain evidence="1 2">SK2B-1</strain>
    </source>
</reference>
<reference evidence="1 2" key="2">
    <citation type="submission" date="2019-01" db="EMBL/GenBank/DDBJ databases">
        <authorList>
            <person name="Li Y."/>
        </authorList>
    </citation>
    <scope>NUCLEOTIDE SEQUENCE [LARGE SCALE GENOMIC DNA]</scope>
    <source>
        <strain evidence="1 2">SK2B-1</strain>
    </source>
</reference>
<evidence type="ECO:0000313" key="1">
    <source>
        <dbReference type="EMBL" id="RWR16075.1"/>
    </source>
</evidence>
<comment type="caution">
    <text evidence="1">The sequence shown here is derived from an EMBL/GenBank/DDBJ whole genome shotgun (WGS) entry which is preliminary data.</text>
</comment>
<dbReference type="AlphaFoldDB" id="A0A443J6A6"/>
<name>A0A443J6A6_9RHOB</name>
<proteinExistence type="predicted"/>
<organism evidence="1 2">
    <name type="scientific">Paenirhodobacter populi</name>
    <dbReference type="NCBI Taxonomy" id="2306993"/>
    <lineage>
        <taxon>Bacteria</taxon>
        <taxon>Pseudomonadati</taxon>
        <taxon>Pseudomonadota</taxon>
        <taxon>Alphaproteobacteria</taxon>
        <taxon>Rhodobacterales</taxon>
        <taxon>Rhodobacter group</taxon>
        <taxon>Paenirhodobacter</taxon>
    </lineage>
</organism>
<dbReference type="Proteomes" id="UP000284476">
    <property type="component" value="Unassembled WGS sequence"/>
</dbReference>
<protein>
    <submittedName>
        <fullName evidence="1">Uncharacterized protein</fullName>
    </submittedName>
</protein>
<gene>
    <name evidence="1" type="ORF">D2T30_22455</name>
</gene>
<dbReference type="EMBL" id="SAUZ01000054">
    <property type="protein sequence ID" value="RWR16075.1"/>
    <property type="molecule type" value="Genomic_DNA"/>
</dbReference>